<reference evidence="6" key="1">
    <citation type="journal article" date="2023" name="Plant Biotechnol. J.">
        <title>Chromosome-level wild Hevea brasiliensis genome provides new tools for genomic-assisted breeding and valuable loci to elevate rubber yield.</title>
        <authorList>
            <person name="Cheng H."/>
            <person name="Song X."/>
            <person name="Hu Y."/>
            <person name="Wu T."/>
            <person name="Yang Q."/>
            <person name="An Z."/>
            <person name="Feng S."/>
            <person name="Deng Z."/>
            <person name="Wu W."/>
            <person name="Zeng X."/>
            <person name="Tu M."/>
            <person name="Wang X."/>
            <person name="Huang H."/>
        </authorList>
    </citation>
    <scope>NUCLEOTIDE SEQUENCE</scope>
    <source>
        <strain evidence="6">MT/VB/25A 57/8</strain>
    </source>
</reference>
<evidence type="ECO:0000259" key="4">
    <source>
        <dbReference type="Pfam" id="PF00891"/>
    </source>
</evidence>
<dbReference type="Pfam" id="PF00891">
    <property type="entry name" value="Methyltransf_2"/>
    <property type="match status" value="1"/>
</dbReference>
<dbReference type="SUPFAM" id="SSF46785">
    <property type="entry name" value="Winged helix' DNA-binding domain"/>
    <property type="match status" value="1"/>
</dbReference>
<organism evidence="6 7">
    <name type="scientific">Hevea brasiliensis</name>
    <name type="common">Para rubber tree</name>
    <name type="synonym">Siphonia brasiliensis</name>
    <dbReference type="NCBI Taxonomy" id="3981"/>
    <lineage>
        <taxon>Eukaryota</taxon>
        <taxon>Viridiplantae</taxon>
        <taxon>Streptophyta</taxon>
        <taxon>Embryophyta</taxon>
        <taxon>Tracheophyta</taxon>
        <taxon>Spermatophyta</taxon>
        <taxon>Magnoliopsida</taxon>
        <taxon>eudicotyledons</taxon>
        <taxon>Gunneridae</taxon>
        <taxon>Pentapetalae</taxon>
        <taxon>rosids</taxon>
        <taxon>fabids</taxon>
        <taxon>Malpighiales</taxon>
        <taxon>Euphorbiaceae</taxon>
        <taxon>Crotonoideae</taxon>
        <taxon>Micrandreae</taxon>
        <taxon>Hevea</taxon>
    </lineage>
</organism>
<dbReference type="SUPFAM" id="SSF53335">
    <property type="entry name" value="S-adenosyl-L-methionine-dependent methyltransferases"/>
    <property type="match status" value="1"/>
</dbReference>
<evidence type="ECO:0000259" key="5">
    <source>
        <dbReference type="Pfam" id="PF08100"/>
    </source>
</evidence>
<proteinExistence type="predicted"/>
<dbReference type="PROSITE" id="PS51683">
    <property type="entry name" value="SAM_OMT_II"/>
    <property type="match status" value="1"/>
</dbReference>
<keyword evidence="3" id="KW-0949">S-adenosyl-L-methionine</keyword>
<gene>
    <name evidence="6" type="ORF">P3X46_001756</name>
</gene>
<dbReference type="Proteomes" id="UP001174677">
    <property type="component" value="Chromosome 1"/>
</dbReference>
<dbReference type="InterPro" id="IPR029063">
    <property type="entry name" value="SAM-dependent_MTases_sf"/>
</dbReference>
<accession>A0ABQ9NJL2</accession>
<dbReference type="PANTHER" id="PTHR11746">
    <property type="entry name" value="O-METHYLTRANSFERASE"/>
    <property type="match status" value="1"/>
</dbReference>
<evidence type="ECO:0008006" key="8">
    <source>
        <dbReference type="Google" id="ProtNLM"/>
    </source>
</evidence>
<sequence length="316" mass="34756">MGRPEMGFEGEVLRGQATIWQCIFGFVDGMALKRVLPLGIHNIINSHGRPLSLSSIAKATNHSSLDTDRLSRVMTLLIRREIFSSIEVGGETLYGLTNSSKWLLGNSEMSLAPFFLLEHHPYLFESWHHLADIVKEGGSGLAKSHNAQHNWKFPAANPDFSNLFNQAIAGASKIIVEAVKTSYEEEFNGIETLVYVGGSSHIKGINFDLPLVVAKAPEYVGVPHVAGDMFAGFPPADALILKKKGKVIIIEAVLSPEGSDLFDDTGVRFDLLMMVQINAKERSEAEWKILLEKAGFPSIRIIKIPALVSIIEAYPY</sequence>
<dbReference type="Pfam" id="PF08100">
    <property type="entry name" value="Dimerisation"/>
    <property type="match status" value="1"/>
</dbReference>
<comment type="caution">
    <text evidence="6">The sequence shown here is derived from an EMBL/GenBank/DDBJ whole genome shotgun (WGS) entry which is preliminary data.</text>
</comment>
<dbReference type="InterPro" id="IPR016461">
    <property type="entry name" value="COMT-like"/>
</dbReference>
<dbReference type="InterPro" id="IPR036390">
    <property type="entry name" value="WH_DNA-bd_sf"/>
</dbReference>
<feature type="domain" description="O-methyltransferase C-terminal" evidence="4">
    <location>
        <begin position="127"/>
        <end position="243"/>
    </location>
</feature>
<dbReference type="PIRSF" id="PIRSF005739">
    <property type="entry name" value="O-mtase"/>
    <property type="match status" value="1"/>
</dbReference>
<evidence type="ECO:0000256" key="3">
    <source>
        <dbReference type="ARBA" id="ARBA00022691"/>
    </source>
</evidence>
<dbReference type="Gene3D" id="3.40.50.150">
    <property type="entry name" value="Vaccinia Virus protein VP39"/>
    <property type="match status" value="1"/>
</dbReference>
<keyword evidence="1" id="KW-0489">Methyltransferase</keyword>
<dbReference type="InterPro" id="IPR001077">
    <property type="entry name" value="COMT_C"/>
</dbReference>
<protein>
    <recommendedName>
        <fullName evidence="8">O-methyltransferase domain-containing protein</fullName>
    </recommendedName>
</protein>
<feature type="domain" description="O-methyltransferase dimerisation" evidence="5">
    <location>
        <begin position="20"/>
        <end position="104"/>
    </location>
</feature>
<evidence type="ECO:0000313" key="7">
    <source>
        <dbReference type="Proteomes" id="UP001174677"/>
    </source>
</evidence>
<dbReference type="Gene3D" id="1.10.10.10">
    <property type="entry name" value="Winged helix-like DNA-binding domain superfamily/Winged helix DNA-binding domain"/>
    <property type="match status" value="1"/>
</dbReference>
<dbReference type="InterPro" id="IPR036388">
    <property type="entry name" value="WH-like_DNA-bd_sf"/>
</dbReference>
<keyword evidence="7" id="KW-1185">Reference proteome</keyword>
<name>A0ABQ9NJL2_HEVBR</name>
<evidence type="ECO:0000256" key="1">
    <source>
        <dbReference type="ARBA" id="ARBA00022603"/>
    </source>
</evidence>
<evidence type="ECO:0000256" key="2">
    <source>
        <dbReference type="ARBA" id="ARBA00022679"/>
    </source>
</evidence>
<dbReference type="EMBL" id="JARPOI010000001">
    <property type="protein sequence ID" value="KAJ9190569.1"/>
    <property type="molecule type" value="Genomic_DNA"/>
</dbReference>
<keyword evidence="2" id="KW-0808">Transferase</keyword>
<evidence type="ECO:0000313" key="6">
    <source>
        <dbReference type="EMBL" id="KAJ9190569.1"/>
    </source>
</evidence>
<dbReference type="InterPro" id="IPR012967">
    <property type="entry name" value="COMT_dimerisation"/>
</dbReference>